<keyword evidence="2" id="KW-0456">Lyase</keyword>
<dbReference type="SUPFAM" id="SSF50974">
    <property type="entry name" value="Nitrous oxide reductase, N-terminal domain"/>
    <property type="match status" value="1"/>
</dbReference>
<keyword evidence="3" id="KW-1185">Reference proteome</keyword>
<evidence type="ECO:0000313" key="3">
    <source>
        <dbReference type="Proteomes" id="UP000193862"/>
    </source>
</evidence>
<feature type="signal peptide" evidence="1">
    <location>
        <begin position="1"/>
        <end position="30"/>
    </location>
</feature>
<dbReference type="InterPro" id="IPR011045">
    <property type="entry name" value="N2O_reductase_N"/>
</dbReference>
<proteinExistence type="predicted"/>
<dbReference type="PANTHER" id="PTHR47197">
    <property type="entry name" value="PROTEIN NIRF"/>
    <property type="match status" value="1"/>
</dbReference>
<gene>
    <name evidence="2" type="primary">vgb_2</name>
    <name evidence="2" type="ORF">AQS8620_02501</name>
</gene>
<protein>
    <submittedName>
        <fullName evidence="2">Virginiamycin B lyase</fullName>
    </submittedName>
</protein>
<evidence type="ECO:0000256" key="1">
    <source>
        <dbReference type="SAM" id="SignalP"/>
    </source>
</evidence>
<dbReference type="Proteomes" id="UP000193862">
    <property type="component" value="Unassembled WGS sequence"/>
</dbReference>
<dbReference type="PANTHER" id="PTHR47197:SF3">
    <property type="entry name" value="DIHYDRO-HEME D1 DEHYDROGENASE"/>
    <property type="match status" value="1"/>
</dbReference>
<dbReference type="RefSeq" id="WP_085837213.1">
    <property type="nucleotide sequence ID" value="NZ_FWFS01000009.1"/>
</dbReference>
<keyword evidence="1" id="KW-0732">Signal</keyword>
<reference evidence="2 3" key="1">
    <citation type="submission" date="2017-03" db="EMBL/GenBank/DDBJ databases">
        <authorList>
            <person name="Afonso C.L."/>
            <person name="Miller P.J."/>
            <person name="Scott M.A."/>
            <person name="Spackman E."/>
            <person name="Goraichik I."/>
            <person name="Dimitrov K.M."/>
            <person name="Suarez D.L."/>
            <person name="Swayne D.E."/>
        </authorList>
    </citation>
    <scope>NUCLEOTIDE SEQUENCE [LARGE SCALE GENOMIC DNA]</scope>
    <source>
        <strain evidence="2 3">CECT 8620</strain>
    </source>
</reference>
<dbReference type="OrthoDB" id="7197435at2"/>
<dbReference type="EMBL" id="FWFS01000009">
    <property type="protein sequence ID" value="SLN56712.1"/>
    <property type="molecule type" value="Genomic_DNA"/>
</dbReference>
<dbReference type="GO" id="GO:0016829">
    <property type="term" value="F:lyase activity"/>
    <property type="evidence" value="ECO:0007669"/>
    <property type="project" value="UniProtKB-KW"/>
</dbReference>
<sequence length="461" mass="48126">MTHSLRISQAVARPLCVVATLLASTQLAFAQTPFDTAAPFEGRVSISGPDGAPLYPGTQATVTGSGFVAGQTIEVERGDTLLVEGVTADAEGAFSATFDLDAEAVLGLHPVIVKTANPDSAQVMDVKVSPQIDYFGADQFDITKVQLDGGLYQVAVSEANGTLFVASAVGRPPVEESKLFKLDAATLEVLAEVTPAAAPAQGDRPGGVYAVYGVAADDAHGTVWVTNTRQNTVAVYSQDDLSLVKQFEDGTTNHPRDAVVDATRGRVYVSAGTDGIKVFDTQTLELVETIDVPSALRRETFNTMSLALDEADGLLYTVSLTTPEAARIDLASGEVTNIAVPGGTGAIGVDISEDGALMFVTTPNGDDLKIFDAEGSELVDVPVGVQPLNVVYVDGAKLAFVANRGSDSLAVVTPEGELVANLPGGPNPNFVEESKDGVVYLVNKARDEAEDANTLWRIAPK</sequence>
<accession>A0A1Y5T8Z9</accession>
<dbReference type="Gene3D" id="2.130.10.10">
    <property type="entry name" value="YVTN repeat-like/Quinoprotein amine dehydrogenase"/>
    <property type="match status" value="1"/>
</dbReference>
<feature type="chain" id="PRO_5012825409" evidence="1">
    <location>
        <begin position="31"/>
        <end position="461"/>
    </location>
</feature>
<name>A0A1Y5T8Z9_9RHOB</name>
<dbReference type="InterPro" id="IPR015943">
    <property type="entry name" value="WD40/YVTN_repeat-like_dom_sf"/>
</dbReference>
<dbReference type="AlphaFoldDB" id="A0A1Y5T8Z9"/>
<dbReference type="InterPro" id="IPR051200">
    <property type="entry name" value="Host-pathogen_enzymatic-act"/>
</dbReference>
<organism evidence="2 3">
    <name type="scientific">Aquimixticola soesokkakensis</name>
    <dbReference type="NCBI Taxonomy" id="1519096"/>
    <lineage>
        <taxon>Bacteria</taxon>
        <taxon>Pseudomonadati</taxon>
        <taxon>Pseudomonadota</taxon>
        <taxon>Alphaproteobacteria</taxon>
        <taxon>Rhodobacterales</taxon>
        <taxon>Paracoccaceae</taxon>
        <taxon>Aquimixticola</taxon>
    </lineage>
</organism>
<evidence type="ECO:0000313" key="2">
    <source>
        <dbReference type="EMBL" id="SLN56712.1"/>
    </source>
</evidence>